<dbReference type="PANTHER" id="PTHR43596">
    <property type="entry name" value="ADP,ATP CARRIER PROTEIN"/>
    <property type="match status" value="1"/>
</dbReference>
<dbReference type="Gene3D" id="1.20.1250.20">
    <property type="entry name" value="MFS general substrate transporter like domains"/>
    <property type="match status" value="1"/>
</dbReference>
<evidence type="ECO:0000256" key="2">
    <source>
        <dbReference type="SAM" id="Phobius"/>
    </source>
</evidence>
<evidence type="ECO:0008006" key="5">
    <source>
        <dbReference type="Google" id="ProtNLM"/>
    </source>
</evidence>
<feature type="transmembrane region" description="Helical" evidence="2">
    <location>
        <begin position="339"/>
        <end position="366"/>
    </location>
</feature>
<dbReference type="SUPFAM" id="SSF103473">
    <property type="entry name" value="MFS general substrate transporter"/>
    <property type="match status" value="1"/>
</dbReference>
<name>A0A250X9S5_9CHLO</name>
<comment type="caution">
    <text evidence="3">The sequence shown here is derived from an EMBL/GenBank/DDBJ whole genome shotgun (WGS) entry which is preliminary data.</text>
</comment>
<dbReference type="AlphaFoldDB" id="A0A250X9S5"/>
<proteinExistence type="predicted"/>
<gene>
    <name evidence="3" type="ORF">CEUSTIGMA_g7053.t1</name>
</gene>
<dbReference type="Proteomes" id="UP000232323">
    <property type="component" value="Unassembled WGS sequence"/>
</dbReference>
<accession>A0A250X9S5</accession>
<feature type="compositionally biased region" description="Polar residues" evidence="1">
    <location>
        <begin position="278"/>
        <end position="298"/>
    </location>
</feature>
<feature type="compositionally biased region" description="Pro residues" evidence="1">
    <location>
        <begin position="144"/>
        <end position="154"/>
    </location>
</feature>
<feature type="transmembrane region" description="Helical" evidence="2">
    <location>
        <begin position="386"/>
        <end position="405"/>
    </location>
</feature>
<feature type="transmembrane region" description="Helical" evidence="2">
    <location>
        <begin position="210"/>
        <end position="233"/>
    </location>
</feature>
<evidence type="ECO:0000313" key="4">
    <source>
        <dbReference type="Proteomes" id="UP000232323"/>
    </source>
</evidence>
<keyword evidence="2" id="KW-0472">Membrane</keyword>
<dbReference type="InterPro" id="IPR036259">
    <property type="entry name" value="MFS_trans_sf"/>
</dbReference>
<feature type="transmembrane region" description="Helical" evidence="2">
    <location>
        <begin position="245"/>
        <end position="264"/>
    </location>
</feature>
<dbReference type="PANTHER" id="PTHR43596:SF1">
    <property type="entry name" value="ADP,ATP CARRIER PROTEIN"/>
    <property type="match status" value="1"/>
</dbReference>
<dbReference type="EMBL" id="BEGY01000044">
    <property type="protein sequence ID" value="GAX79612.1"/>
    <property type="molecule type" value="Genomic_DNA"/>
</dbReference>
<evidence type="ECO:0000313" key="3">
    <source>
        <dbReference type="EMBL" id="GAX79612.1"/>
    </source>
</evidence>
<sequence length="575" mass="60717">MSYLQLLRYFVSVSDVEVAPVCYSFLTLFCLLASYFVVVPLREEAGIALGTDILPKLFTCTLIGTVVASPLTSAFLSRHGVSKEASLRQFYTIVATTLMGFYLLYYMSNAQAQATIRLFSNAVYELTGEAAGISSQKDGHISPRSPPPPAPPSPADSRGAVYTGNASLDKFQKLVRAAFYIFINVQNLVAISAIWARCTDVFSSEAASRLFGFISAGGTLGQLVGSLVTAAVAKIAAGKKDGGPVHGLIFFSAVLMYCAAFLSSRVLRPGGGKRFTADASSVDSIPTSSKSSQLSPVESSMDWRAGGGRPMLADSSRGGSGSSTGSRASRFLQQVTQSFTLILASPYLLLLCAYLMMTYVVGSLMYFQRSLVVASVVKDSNNRTAFFASVYSLSALVTIMLQMFATGHLLRAVGVTAALACFPVTCAILIASVGVWPSTTVVALGEVIRKLLGYTLVRPAREVLFTVVSREEKYKAKVTIDAVVQRLGDTMAALMFEVLDVQLHLGQAGVAVAGVSACAIWCYCSFKLGSKQRVLASHHAHALSLLSATGSGIGGEASNTSACTAVSAGKTLAAL</sequence>
<feature type="transmembrane region" description="Helical" evidence="2">
    <location>
        <begin position="412"/>
        <end position="436"/>
    </location>
</feature>
<evidence type="ECO:0000256" key="1">
    <source>
        <dbReference type="SAM" id="MobiDB-lite"/>
    </source>
</evidence>
<dbReference type="OrthoDB" id="543971at2759"/>
<reference evidence="3 4" key="1">
    <citation type="submission" date="2017-08" db="EMBL/GenBank/DDBJ databases">
        <title>Acidophilic green algal genome provides insights into adaptation to an acidic environment.</title>
        <authorList>
            <person name="Hirooka S."/>
            <person name="Hirose Y."/>
            <person name="Kanesaki Y."/>
            <person name="Higuchi S."/>
            <person name="Fujiwara T."/>
            <person name="Onuma R."/>
            <person name="Era A."/>
            <person name="Ohbayashi R."/>
            <person name="Uzuka A."/>
            <person name="Nozaki H."/>
            <person name="Yoshikawa H."/>
            <person name="Miyagishima S.Y."/>
        </authorList>
    </citation>
    <scope>NUCLEOTIDE SEQUENCE [LARGE SCALE GENOMIC DNA]</scope>
    <source>
        <strain evidence="3 4">NIES-2499</strain>
    </source>
</reference>
<keyword evidence="4" id="KW-1185">Reference proteome</keyword>
<protein>
    <recommendedName>
        <fullName evidence="5">ADP,ATP carrier protein</fullName>
    </recommendedName>
</protein>
<feature type="transmembrane region" description="Helical" evidence="2">
    <location>
        <begin position="177"/>
        <end position="198"/>
    </location>
</feature>
<feature type="region of interest" description="Disordered" evidence="1">
    <location>
        <begin position="134"/>
        <end position="159"/>
    </location>
</feature>
<feature type="transmembrane region" description="Helical" evidence="2">
    <location>
        <begin position="21"/>
        <end position="41"/>
    </location>
</feature>
<keyword evidence="2" id="KW-0812">Transmembrane</keyword>
<feature type="region of interest" description="Disordered" evidence="1">
    <location>
        <begin position="277"/>
        <end position="301"/>
    </location>
</feature>
<feature type="transmembrane region" description="Helical" evidence="2">
    <location>
        <begin position="89"/>
        <end position="108"/>
    </location>
</feature>
<feature type="transmembrane region" description="Helical" evidence="2">
    <location>
        <begin position="53"/>
        <end position="77"/>
    </location>
</feature>
<organism evidence="3 4">
    <name type="scientific">Chlamydomonas eustigma</name>
    <dbReference type="NCBI Taxonomy" id="1157962"/>
    <lineage>
        <taxon>Eukaryota</taxon>
        <taxon>Viridiplantae</taxon>
        <taxon>Chlorophyta</taxon>
        <taxon>core chlorophytes</taxon>
        <taxon>Chlorophyceae</taxon>
        <taxon>CS clade</taxon>
        <taxon>Chlamydomonadales</taxon>
        <taxon>Chlamydomonadaceae</taxon>
        <taxon>Chlamydomonas</taxon>
    </lineage>
</organism>
<keyword evidence="2" id="KW-1133">Transmembrane helix</keyword>